<dbReference type="AlphaFoldDB" id="A0A0B2UHL9"/>
<proteinExistence type="predicted"/>
<gene>
    <name evidence="2" type="ORF">DH17_07695</name>
</gene>
<keyword evidence="1" id="KW-0472">Membrane</keyword>
<organism evidence="2 3">
    <name type="scientific">Acinetobacter oleivorans</name>
    <dbReference type="NCBI Taxonomy" id="1148157"/>
    <lineage>
        <taxon>Bacteria</taxon>
        <taxon>Pseudomonadati</taxon>
        <taxon>Pseudomonadota</taxon>
        <taxon>Gammaproteobacteria</taxon>
        <taxon>Moraxellales</taxon>
        <taxon>Moraxellaceae</taxon>
        <taxon>Acinetobacter</taxon>
    </lineage>
</organism>
<keyword evidence="1" id="KW-0812">Transmembrane</keyword>
<name>A0A0B2UHL9_9GAMM</name>
<comment type="caution">
    <text evidence="2">The sequence shown here is derived from an EMBL/GenBank/DDBJ whole genome shotgun (WGS) entry which is preliminary data.</text>
</comment>
<dbReference type="EMBL" id="JHQK01000002">
    <property type="protein sequence ID" value="KHN68495.1"/>
    <property type="molecule type" value="Genomic_DNA"/>
</dbReference>
<dbReference type="Proteomes" id="UP000031012">
    <property type="component" value="Unassembled WGS sequence"/>
</dbReference>
<evidence type="ECO:0000313" key="2">
    <source>
        <dbReference type="EMBL" id="KHN68495.1"/>
    </source>
</evidence>
<keyword evidence="1" id="KW-1133">Transmembrane helix</keyword>
<evidence type="ECO:0000256" key="1">
    <source>
        <dbReference type="SAM" id="Phobius"/>
    </source>
</evidence>
<feature type="transmembrane region" description="Helical" evidence="1">
    <location>
        <begin position="39"/>
        <end position="56"/>
    </location>
</feature>
<feature type="transmembrane region" description="Helical" evidence="1">
    <location>
        <begin position="12"/>
        <end position="33"/>
    </location>
</feature>
<protein>
    <submittedName>
        <fullName evidence="2">Membrane protein</fullName>
    </submittedName>
</protein>
<accession>A0A0B2UHL9</accession>
<evidence type="ECO:0000313" key="3">
    <source>
        <dbReference type="Proteomes" id="UP000031012"/>
    </source>
</evidence>
<feature type="transmembrane region" description="Helical" evidence="1">
    <location>
        <begin position="68"/>
        <end position="87"/>
    </location>
</feature>
<feature type="transmembrane region" description="Helical" evidence="1">
    <location>
        <begin position="93"/>
        <end position="111"/>
    </location>
</feature>
<reference evidence="2 3" key="1">
    <citation type="submission" date="2014-03" db="EMBL/GenBank/DDBJ databases">
        <title>Genome sequence of the diesel-degrader and plant-growth promoter Acinetobacter oleivorans PF-1 isolated from the roots of poplar tree.</title>
        <authorList>
            <person name="Gkorezis P."/>
            <person name="van Hamme J."/>
            <person name="Rineau F."/>
            <person name="Vangronsveld J."/>
            <person name="Francetti A."/>
        </authorList>
    </citation>
    <scope>NUCLEOTIDE SEQUENCE [LARGE SCALE GENOMIC DNA]</scope>
    <source>
        <strain evidence="2 3">PF1</strain>
    </source>
</reference>
<sequence length="121" mass="13932">MLEFWFNTQVPTFKKLVILIITLAICIALYQYQPLPLDTILMFTGTGVIFLICRYFKLHFAQKNPTGLLYRLLTWVPIALLFALIFVKAMPNLLIWGIQGIAFMALAVFIFSPQSLFNKQV</sequence>